<reference evidence="2" key="1">
    <citation type="submission" date="2016-06" db="EMBL/GenBank/DDBJ databases">
        <title>Parallel loss of symbiosis genes in relatives of nitrogen-fixing non-legume Parasponia.</title>
        <authorList>
            <person name="Van Velzen R."/>
            <person name="Holmer R."/>
            <person name="Bu F."/>
            <person name="Rutten L."/>
            <person name="Van Zeijl A."/>
            <person name="Liu W."/>
            <person name="Santuari L."/>
            <person name="Cao Q."/>
            <person name="Sharma T."/>
            <person name="Shen D."/>
            <person name="Roswanjaya Y."/>
            <person name="Wardhani T."/>
            <person name="Kalhor M.S."/>
            <person name="Jansen J."/>
            <person name="Van den Hoogen J."/>
            <person name="Gungor B."/>
            <person name="Hartog M."/>
            <person name="Hontelez J."/>
            <person name="Verver J."/>
            <person name="Yang W.-C."/>
            <person name="Schijlen E."/>
            <person name="Repin R."/>
            <person name="Schilthuizen M."/>
            <person name="Schranz E."/>
            <person name="Heidstra R."/>
            <person name="Miyata K."/>
            <person name="Fedorova E."/>
            <person name="Kohlen W."/>
            <person name="Bisseling T."/>
            <person name="Smit S."/>
            <person name="Geurts R."/>
        </authorList>
    </citation>
    <scope>NUCLEOTIDE SEQUENCE [LARGE SCALE GENOMIC DNA]</scope>
    <source>
        <strain evidence="2">cv. WU1-14</strain>
    </source>
</reference>
<evidence type="ECO:0000313" key="2">
    <source>
        <dbReference type="Proteomes" id="UP000237105"/>
    </source>
</evidence>
<protein>
    <submittedName>
        <fullName evidence="1">Uncharacterized protein</fullName>
    </submittedName>
</protein>
<organism evidence="1 2">
    <name type="scientific">Parasponia andersonii</name>
    <name type="common">Sponia andersonii</name>
    <dbReference type="NCBI Taxonomy" id="3476"/>
    <lineage>
        <taxon>Eukaryota</taxon>
        <taxon>Viridiplantae</taxon>
        <taxon>Streptophyta</taxon>
        <taxon>Embryophyta</taxon>
        <taxon>Tracheophyta</taxon>
        <taxon>Spermatophyta</taxon>
        <taxon>Magnoliopsida</taxon>
        <taxon>eudicotyledons</taxon>
        <taxon>Gunneridae</taxon>
        <taxon>Pentapetalae</taxon>
        <taxon>rosids</taxon>
        <taxon>fabids</taxon>
        <taxon>Rosales</taxon>
        <taxon>Cannabaceae</taxon>
        <taxon>Parasponia</taxon>
    </lineage>
</organism>
<gene>
    <name evidence="1" type="ORF">PanWU01x14_108430</name>
</gene>
<evidence type="ECO:0000313" key="1">
    <source>
        <dbReference type="EMBL" id="PON66601.1"/>
    </source>
</evidence>
<dbReference type="EMBL" id="JXTB01000078">
    <property type="protein sequence ID" value="PON66601.1"/>
    <property type="molecule type" value="Genomic_DNA"/>
</dbReference>
<name>A0A2P5CZZ1_PARAD</name>
<feature type="non-terminal residue" evidence="1">
    <location>
        <position position="1"/>
    </location>
</feature>
<accession>A0A2P5CZZ1</accession>
<sequence length="106" mass="12692">ELSKFYEELEKDNDLLFKDNERLRVENSRSKKILKDNNIEIRYNTKESKEWKEAQEVGKEVQGDKDARYLGKKKVEETAQLPPIFDVEAFKKEILENLKKELKDKM</sequence>
<dbReference type="Proteomes" id="UP000237105">
    <property type="component" value="Unassembled WGS sequence"/>
</dbReference>
<proteinExistence type="predicted"/>
<keyword evidence="2" id="KW-1185">Reference proteome</keyword>
<dbReference type="AlphaFoldDB" id="A0A2P5CZZ1"/>
<comment type="caution">
    <text evidence="1">The sequence shown here is derived from an EMBL/GenBank/DDBJ whole genome shotgun (WGS) entry which is preliminary data.</text>
</comment>